<evidence type="ECO:0000256" key="2">
    <source>
        <dbReference type="SAM" id="Phobius"/>
    </source>
</evidence>
<evidence type="ECO:0000313" key="4">
    <source>
        <dbReference type="Proteomes" id="UP001057375"/>
    </source>
</evidence>
<name>A0ABQ5KW15_9EUKA</name>
<evidence type="ECO:0000256" key="1">
    <source>
        <dbReference type="SAM" id="MobiDB-lite"/>
    </source>
</evidence>
<sequence>MISRKEKLILLAATAFTFLSAFFYSAEGEIMDGEVLESFPRPFLISYVTHGLCALCIFMEPIRWSVQTISYKSKSKKLQNMSDLEDLSASKTSSISSSAIDEKIGETLPLIEQDRDDSSSETITEWDGEAETSDKDKKDPPHETRLLPDSPKDENALQKPKPMLFTTNGSFTNGKTIGKFIFLTYLYIIGCWVWVIGLAYVASSVVTAIANIGAVLVLIWNRIVPSKPNPGKREIRGSIIMIFAAVIFIFTLPQPDEAHHSIGDVVLGVFLGILSLVLITAFRLFYELWWPDLTVYEQMHWLGEYGVYTLVFCLPIIPLLSVTGVEKWTAPTLQEWLVLCSTGVSEFLMNLTMFLAFTLSSPLFFCAGNGVTVTISLILDLSMHRFTISWWRALIAFICTAGILVGTIDIGFGEKERETQRKQEEEGESDSIIDETIHTDFTDGANPTTRDSCTDKYPRNSSLARFSQLEGIAGSNISLSNLSGAQLIGNDDVVEEEEGK</sequence>
<gene>
    <name evidence="3" type="ORF">ADUPG1_008764</name>
</gene>
<feature type="transmembrane region" description="Helical" evidence="2">
    <location>
        <begin position="265"/>
        <end position="285"/>
    </location>
</feature>
<protein>
    <submittedName>
        <fullName evidence="3">Solute carrier family 35 member F3/F4 like protein</fullName>
    </submittedName>
</protein>
<comment type="caution">
    <text evidence="3">The sequence shown here is derived from an EMBL/GenBank/DDBJ whole genome shotgun (WGS) entry which is preliminary data.</text>
</comment>
<feature type="transmembrane region" description="Helical" evidence="2">
    <location>
        <begin position="180"/>
        <end position="199"/>
    </location>
</feature>
<feature type="transmembrane region" description="Helical" evidence="2">
    <location>
        <begin position="235"/>
        <end position="253"/>
    </location>
</feature>
<feature type="transmembrane region" description="Helical" evidence="2">
    <location>
        <begin position="305"/>
        <end position="324"/>
    </location>
</feature>
<feature type="region of interest" description="Disordered" evidence="1">
    <location>
        <begin position="111"/>
        <end position="159"/>
    </location>
</feature>
<dbReference type="PANTHER" id="PTHR19346:SF4">
    <property type="entry name" value="SUGAR PHOSPHATE TRANSPORTER DOMAIN-CONTAINING PROTEIN"/>
    <property type="match status" value="1"/>
</dbReference>
<organism evidence="3 4">
    <name type="scientific">Aduncisulcus paluster</name>
    <dbReference type="NCBI Taxonomy" id="2918883"/>
    <lineage>
        <taxon>Eukaryota</taxon>
        <taxon>Metamonada</taxon>
        <taxon>Carpediemonas-like organisms</taxon>
        <taxon>Aduncisulcus</taxon>
    </lineage>
</organism>
<dbReference type="EMBL" id="BQXS01011035">
    <property type="protein sequence ID" value="GKT35649.1"/>
    <property type="molecule type" value="Genomic_DNA"/>
</dbReference>
<feature type="transmembrane region" description="Helical" evidence="2">
    <location>
        <begin position="363"/>
        <end position="383"/>
    </location>
</feature>
<feature type="transmembrane region" description="Helical" evidence="2">
    <location>
        <begin position="389"/>
        <end position="412"/>
    </location>
</feature>
<reference evidence="3" key="1">
    <citation type="submission" date="2022-03" db="EMBL/GenBank/DDBJ databases">
        <title>Draft genome sequence of Aduncisulcus paluster, a free-living microaerophilic Fornicata.</title>
        <authorList>
            <person name="Yuyama I."/>
            <person name="Kume K."/>
            <person name="Tamura T."/>
            <person name="Inagaki Y."/>
            <person name="Hashimoto T."/>
        </authorList>
    </citation>
    <scope>NUCLEOTIDE SEQUENCE</scope>
    <source>
        <strain evidence="3">NY0171</strain>
    </source>
</reference>
<keyword evidence="2" id="KW-0472">Membrane</keyword>
<feature type="compositionally biased region" description="Basic and acidic residues" evidence="1">
    <location>
        <begin position="132"/>
        <end position="156"/>
    </location>
</feature>
<keyword evidence="2" id="KW-0812">Transmembrane</keyword>
<dbReference type="PANTHER" id="PTHR19346">
    <property type="entry name" value="SUGAR PHOSPHATE TRANSPORTER DOMAIN-CONTAINING PROTEIN"/>
    <property type="match status" value="1"/>
</dbReference>
<keyword evidence="4" id="KW-1185">Reference proteome</keyword>
<feature type="transmembrane region" description="Helical" evidence="2">
    <location>
        <begin position="44"/>
        <end position="66"/>
    </location>
</feature>
<dbReference type="Proteomes" id="UP001057375">
    <property type="component" value="Unassembled WGS sequence"/>
</dbReference>
<feature type="transmembrane region" description="Helical" evidence="2">
    <location>
        <begin position="205"/>
        <end position="223"/>
    </location>
</feature>
<accession>A0ABQ5KW15</accession>
<keyword evidence="2" id="KW-1133">Transmembrane helix</keyword>
<dbReference type="InterPro" id="IPR026505">
    <property type="entry name" value="Solute_c_fam_35_mem_F3/F4"/>
</dbReference>
<evidence type="ECO:0000313" key="3">
    <source>
        <dbReference type="EMBL" id="GKT35649.1"/>
    </source>
</evidence>
<proteinExistence type="predicted"/>